<dbReference type="Pfam" id="PF00329">
    <property type="entry name" value="Complex1_30kDa"/>
    <property type="match status" value="1"/>
</dbReference>
<comment type="subcellular location">
    <subcellularLocation>
        <location evidence="3">Cell membrane</location>
        <topology evidence="3">Peripheral membrane protein</topology>
        <orientation evidence="3">Cytoplasmic side</orientation>
    </subcellularLocation>
</comment>
<dbReference type="Gene3D" id="3.30.460.80">
    <property type="entry name" value="NADH:ubiquinone oxidoreductase, 30kDa subunit"/>
    <property type="match status" value="1"/>
</dbReference>
<evidence type="ECO:0000256" key="4">
    <source>
        <dbReference type="SAM" id="MobiDB-lite"/>
    </source>
</evidence>
<organism evidence="6 7">
    <name type="scientific">Nocardia nova SH22a</name>
    <dbReference type="NCBI Taxonomy" id="1415166"/>
    <lineage>
        <taxon>Bacteria</taxon>
        <taxon>Bacillati</taxon>
        <taxon>Actinomycetota</taxon>
        <taxon>Actinomycetes</taxon>
        <taxon>Mycobacteriales</taxon>
        <taxon>Nocardiaceae</taxon>
        <taxon>Nocardia</taxon>
    </lineage>
</organism>
<protein>
    <recommendedName>
        <fullName evidence="3">NADH-quinone oxidoreductase subunit C</fullName>
        <ecNumber evidence="3">7.1.1.-</ecNumber>
    </recommendedName>
    <alternativeName>
        <fullName evidence="3">NADH dehydrogenase I subunit C</fullName>
    </alternativeName>
    <alternativeName>
        <fullName evidence="3">NDH-1 subunit C</fullName>
    </alternativeName>
</protein>
<dbReference type="GO" id="GO:0008137">
    <property type="term" value="F:NADH dehydrogenase (ubiquinone) activity"/>
    <property type="evidence" value="ECO:0007669"/>
    <property type="project" value="InterPro"/>
</dbReference>
<evidence type="ECO:0000256" key="3">
    <source>
        <dbReference type="HAMAP-Rule" id="MF_01357"/>
    </source>
</evidence>
<keyword evidence="7" id="KW-1185">Reference proteome</keyword>
<dbReference type="Proteomes" id="UP000019150">
    <property type="component" value="Chromosome"/>
</dbReference>
<dbReference type="NCBIfam" id="NF005856">
    <property type="entry name" value="PRK07785.1"/>
    <property type="match status" value="1"/>
</dbReference>
<dbReference type="PANTHER" id="PTHR10884:SF14">
    <property type="entry name" value="NADH DEHYDROGENASE [UBIQUINONE] IRON-SULFUR PROTEIN 3, MITOCHONDRIAL"/>
    <property type="match status" value="1"/>
</dbReference>
<dbReference type="EC" id="7.1.1.-" evidence="3"/>
<dbReference type="InterPro" id="IPR037232">
    <property type="entry name" value="NADH_quin_OxRdtase_su_C/D-like"/>
</dbReference>
<gene>
    <name evidence="6" type="primary">nuoD1</name>
    <name evidence="3" type="synonym">nuoC</name>
    <name evidence="6" type="ORF">NONO_c39920</name>
</gene>
<dbReference type="KEGG" id="nno:NONO_c39920"/>
<dbReference type="STRING" id="1415166.NONO_c39920"/>
<dbReference type="SUPFAM" id="SSF143243">
    <property type="entry name" value="Nqo5-like"/>
    <property type="match status" value="1"/>
</dbReference>
<dbReference type="OrthoDB" id="9803286at2"/>
<keyword evidence="3" id="KW-1003">Cell membrane</keyword>
<dbReference type="PANTHER" id="PTHR10884">
    <property type="entry name" value="NADH DEHYDROGENASE UBIQUINONE IRON-SULFUR PROTEIN 3"/>
    <property type="match status" value="1"/>
</dbReference>
<evidence type="ECO:0000313" key="6">
    <source>
        <dbReference type="EMBL" id="AHH18776.1"/>
    </source>
</evidence>
<dbReference type="HAMAP" id="MF_01357">
    <property type="entry name" value="NDH1_NuoC"/>
    <property type="match status" value="1"/>
</dbReference>
<keyword evidence="3" id="KW-0874">Quinone</keyword>
<dbReference type="InterPro" id="IPR001268">
    <property type="entry name" value="NADH_UbQ_OxRdtase_30kDa_su"/>
</dbReference>
<reference evidence="6 7" key="1">
    <citation type="journal article" date="2014" name="Appl. Environ. Microbiol.">
        <title>Insights into the Microbial Degradation of Rubber and Gutta-Percha by Analysis of the Complete Genome of Nocardia nova SH22a.</title>
        <authorList>
            <person name="Luo Q."/>
            <person name="Hiessl S."/>
            <person name="Poehlein A."/>
            <person name="Daniel R."/>
            <person name="Steinbuchel A."/>
        </authorList>
    </citation>
    <scope>NUCLEOTIDE SEQUENCE [LARGE SCALE GENOMIC DNA]</scope>
    <source>
        <strain evidence="6">SH22a</strain>
    </source>
</reference>
<dbReference type="EMBL" id="CP006850">
    <property type="protein sequence ID" value="AHH18776.1"/>
    <property type="molecule type" value="Genomic_DNA"/>
</dbReference>
<keyword evidence="6" id="KW-0560">Oxidoreductase</keyword>
<comment type="function">
    <text evidence="3">NDH-1 shuttles electrons from NADH, via FMN and iron-sulfur (Fe-S) centers, to quinones in the respiratory chain. The immediate electron acceptor for the enzyme in this species is believed to be a menaquinone. Couples the redox reaction to proton translocation (for every two electrons transferred, four hydrogen ions are translocated across the cytoplasmic membrane), and thus conserves the redox energy in a proton gradient.</text>
</comment>
<comment type="subunit">
    <text evidence="3">NDH-1 is composed of 14 different subunits. Subunits NuoB, C, D, E, F, and G constitute the peripheral sector of the complex.</text>
</comment>
<evidence type="ECO:0000313" key="7">
    <source>
        <dbReference type="Proteomes" id="UP000019150"/>
    </source>
</evidence>
<dbReference type="NCBIfam" id="TIGR01961">
    <property type="entry name" value="NuoC_fam"/>
    <property type="match status" value="1"/>
</dbReference>
<name>W5TNF2_9NOCA</name>
<dbReference type="HOGENOM" id="CLU_042628_4_0_11"/>
<dbReference type="InterPro" id="IPR010218">
    <property type="entry name" value="NADH_DH_suC"/>
</dbReference>
<dbReference type="GO" id="GO:0050136">
    <property type="term" value="F:NADH dehydrogenase (quinone) (non-electrogenic) activity"/>
    <property type="evidence" value="ECO:0007669"/>
    <property type="project" value="UniProtKB-UniRule"/>
</dbReference>
<feature type="region of interest" description="Disordered" evidence="4">
    <location>
        <begin position="240"/>
        <end position="259"/>
    </location>
</feature>
<dbReference type="eggNOG" id="COG0852">
    <property type="taxonomic scope" value="Bacteria"/>
</dbReference>
<comment type="catalytic activity">
    <reaction evidence="3">
        <text>a quinone + NADH + 5 H(+)(in) = a quinol + NAD(+) + 4 H(+)(out)</text>
        <dbReference type="Rhea" id="RHEA:57888"/>
        <dbReference type="ChEBI" id="CHEBI:15378"/>
        <dbReference type="ChEBI" id="CHEBI:24646"/>
        <dbReference type="ChEBI" id="CHEBI:57540"/>
        <dbReference type="ChEBI" id="CHEBI:57945"/>
        <dbReference type="ChEBI" id="CHEBI:132124"/>
    </reaction>
</comment>
<keyword evidence="3" id="KW-1278">Translocase</keyword>
<dbReference type="GO" id="GO:0048038">
    <property type="term" value="F:quinone binding"/>
    <property type="evidence" value="ECO:0007669"/>
    <property type="project" value="UniProtKB-KW"/>
</dbReference>
<keyword evidence="2 3" id="KW-0813">Transport</keyword>
<comment type="similarity">
    <text evidence="1 3">Belongs to the complex I 30 kDa subunit family.</text>
</comment>
<evidence type="ECO:0000259" key="5">
    <source>
        <dbReference type="Pfam" id="PF00329"/>
    </source>
</evidence>
<keyword evidence="3" id="KW-0520">NAD</keyword>
<feature type="region of interest" description="Disordered" evidence="4">
    <location>
        <begin position="1"/>
        <end position="39"/>
    </location>
</feature>
<proteinExistence type="inferred from homology"/>
<evidence type="ECO:0000256" key="1">
    <source>
        <dbReference type="ARBA" id="ARBA00007569"/>
    </source>
</evidence>
<dbReference type="PATRIC" id="fig|1415166.3.peg.4097"/>
<dbReference type="AlphaFoldDB" id="W5TNF2"/>
<evidence type="ECO:0000256" key="2">
    <source>
        <dbReference type="ARBA" id="ARBA00022448"/>
    </source>
</evidence>
<dbReference type="GO" id="GO:0005886">
    <property type="term" value="C:plasma membrane"/>
    <property type="evidence" value="ECO:0007669"/>
    <property type="project" value="UniProtKB-SubCell"/>
</dbReference>
<dbReference type="RefSeq" id="WP_025350197.1">
    <property type="nucleotide sequence ID" value="NZ_CP006850.1"/>
</dbReference>
<accession>W5TNF2</accession>
<feature type="domain" description="NADH:ubiquinone oxidoreductase 30kDa subunit" evidence="5">
    <location>
        <begin position="117"/>
        <end position="239"/>
    </location>
</feature>
<keyword evidence="3" id="KW-0472">Membrane</keyword>
<feature type="compositionally biased region" description="Polar residues" evidence="4">
    <location>
        <begin position="15"/>
        <end position="30"/>
    </location>
</feature>
<sequence length="259" mass="28271">MTVDTPRNAGDPPGSETSENDTTATGSTPAADSGSRAQEAPGDEIIGVRHGMFGIQGTGDTSGYGRLVRTVGLPGGTPPPYGAPFDEVVGALRNVLGEADFRAAVEKIVVFAGELTLHVRREHVVAVARALRDDPALRFELCLGVDGVHYPDDTGRELHAAYHLQSITHNRRVRVEVSVPDADPHLPSLFAVYPTTDWHERETYDFFGIVFDGHPSLTRIMMPDDWRGHPQRKDYPLGGIPVEYKGARIPPPDQRRTYS</sequence>